<dbReference type="Proteomes" id="UP001220256">
    <property type="component" value="Unassembled WGS sequence"/>
</dbReference>
<feature type="compositionally biased region" description="Low complexity" evidence="1">
    <location>
        <begin position="27"/>
        <end position="88"/>
    </location>
</feature>
<comment type="caution">
    <text evidence="2">The sequence shown here is derived from an EMBL/GenBank/DDBJ whole genome shotgun (WGS) entry which is preliminary data.</text>
</comment>
<feature type="region of interest" description="Disordered" evidence="1">
    <location>
        <begin position="1"/>
        <end position="128"/>
    </location>
</feature>
<dbReference type="EMBL" id="JAPVEB010000002">
    <property type="protein sequence ID" value="KAJ5274572.1"/>
    <property type="molecule type" value="Genomic_DNA"/>
</dbReference>
<reference evidence="2 3" key="1">
    <citation type="journal article" date="2023" name="IMA Fungus">
        <title>Comparative genomic study of the Penicillium genus elucidates a diverse pangenome and 15 lateral gene transfer events.</title>
        <authorList>
            <person name="Petersen C."/>
            <person name="Sorensen T."/>
            <person name="Nielsen M.R."/>
            <person name="Sondergaard T.E."/>
            <person name="Sorensen J.L."/>
            <person name="Fitzpatrick D.A."/>
            <person name="Frisvad J.C."/>
            <person name="Nielsen K.L."/>
        </authorList>
    </citation>
    <scope>NUCLEOTIDE SEQUENCE [LARGE SCALE GENOMIC DNA]</scope>
    <source>
        <strain evidence="2 3">IBT 3361</strain>
    </source>
</reference>
<proteinExistence type="predicted"/>
<evidence type="ECO:0000256" key="1">
    <source>
        <dbReference type="SAM" id="MobiDB-lite"/>
    </source>
</evidence>
<evidence type="ECO:0000313" key="2">
    <source>
        <dbReference type="EMBL" id="KAJ5274572.1"/>
    </source>
</evidence>
<keyword evidence="3" id="KW-1185">Reference proteome</keyword>
<gene>
    <name evidence="2" type="ORF">N7505_003117</name>
</gene>
<name>A0ABQ8WPB2_PENCH</name>
<protein>
    <submittedName>
        <fullName evidence="2">Uncharacterized protein</fullName>
    </submittedName>
</protein>
<accession>A0ABQ8WPB2</accession>
<organism evidence="2 3">
    <name type="scientific">Penicillium chrysogenum</name>
    <name type="common">Penicillium notatum</name>
    <dbReference type="NCBI Taxonomy" id="5076"/>
    <lineage>
        <taxon>Eukaryota</taxon>
        <taxon>Fungi</taxon>
        <taxon>Dikarya</taxon>
        <taxon>Ascomycota</taxon>
        <taxon>Pezizomycotina</taxon>
        <taxon>Eurotiomycetes</taxon>
        <taxon>Eurotiomycetidae</taxon>
        <taxon>Eurotiales</taxon>
        <taxon>Aspergillaceae</taxon>
        <taxon>Penicillium</taxon>
        <taxon>Penicillium chrysogenum species complex</taxon>
    </lineage>
</organism>
<evidence type="ECO:0000313" key="3">
    <source>
        <dbReference type="Proteomes" id="UP001220256"/>
    </source>
</evidence>
<sequence>MGLVQLCRADGTLSESFEPPAARPRHQAPAGQNVGRGAAENAAGLGNAGPAAPNDGPHPANNGPGPANNEPGPANPAPGAAQTAPGSAHNAPGPVNAARGSSDAGPKALTRRKVSSTPITPIHPPHHEYTAYRCDDPELCYYTLVYVLRAAHTWSARP</sequence>